<dbReference type="PANTHER" id="PTHR11695">
    <property type="entry name" value="ALCOHOL DEHYDROGENASE RELATED"/>
    <property type="match status" value="1"/>
</dbReference>
<accession>A0A8H6A4I3</accession>
<dbReference type="SUPFAM" id="SSF51735">
    <property type="entry name" value="NAD(P)-binding Rossmann-fold domains"/>
    <property type="match status" value="1"/>
</dbReference>
<dbReference type="InterPro" id="IPR011032">
    <property type="entry name" value="GroES-like_sf"/>
</dbReference>
<dbReference type="Pfam" id="PF08240">
    <property type="entry name" value="ADH_N"/>
    <property type="match status" value="1"/>
</dbReference>
<dbReference type="CDD" id="cd05289">
    <property type="entry name" value="MDR_like_2"/>
    <property type="match status" value="1"/>
</dbReference>
<comment type="caution">
    <text evidence="2">The sequence shown here is derived from an EMBL/GenBank/DDBJ whole genome shotgun (WGS) entry which is preliminary data.</text>
</comment>
<organism evidence="2 3">
    <name type="scientific">Petromyces alliaceus</name>
    <name type="common">Aspergillus alliaceus</name>
    <dbReference type="NCBI Taxonomy" id="209559"/>
    <lineage>
        <taxon>Eukaryota</taxon>
        <taxon>Fungi</taxon>
        <taxon>Dikarya</taxon>
        <taxon>Ascomycota</taxon>
        <taxon>Pezizomycotina</taxon>
        <taxon>Eurotiomycetes</taxon>
        <taxon>Eurotiomycetidae</taxon>
        <taxon>Eurotiales</taxon>
        <taxon>Aspergillaceae</taxon>
        <taxon>Aspergillus</taxon>
        <taxon>Aspergillus subgen. Circumdati</taxon>
    </lineage>
</organism>
<evidence type="ECO:0000313" key="2">
    <source>
        <dbReference type="EMBL" id="KAF5859745.1"/>
    </source>
</evidence>
<dbReference type="Pfam" id="PF13602">
    <property type="entry name" value="ADH_zinc_N_2"/>
    <property type="match status" value="1"/>
</dbReference>
<reference evidence="2 3" key="1">
    <citation type="submission" date="2019-04" db="EMBL/GenBank/DDBJ databases">
        <title>Aspergillus burnettii sp. nov., novel species from soil in southeast Queensland.</title>
        <authorList>
            <person name="Gilchrist C.L.M."/>
            <person name="Pitt J.I."/>
            <person name="Lange L."/>
            <person name="Lacey H.J."/>
            <person name="Vuong D."/>
            <person name="Midgley D.J."/>
            <person name="Greenfield P."/>
            <person name="Bradbury M."/>
            <person name="Lacey E."/>
            <person name="Busk P.K."/>
            <person name="Pilgaard B."/>
            <person name="Chooi Y.H."/>
            <person name="Piggott A.M."/>
        </authorList>
    </citation>
    <scope>NUCLEOTIDE SEQUENCE [LARGE SCALE GENOMIC DNA]</scope>
    <source>
        <strain evidence="2 3">FRR 5400</strain>
    </source>
</reference>
<dbReference type="PANTHER" id="PTHR11695:SF294">
    <property type="entry name" value="RETICULON-4-INTERACTING PROTEIN 1, MITOCHONDRIAL"/>
    <property type="match status" value="1"/>
</dbReference>
<dbReference type="InterPro" id="IPR036291">
    <property type="entry name" value="NAD(P)-bd_dom_sf"/>
</dbReference>
<dbReference type="SUPFAM" id="SSF50129">
    <property type="entry name" value="GroES-like"/>
    <property type="match status" value="1"/>
</dbReference>
<dbReference type="InterPro" id="IPR050700">
    <property type="entry name" value="YIM1/Zinc_Alcohol_DH_Fams"/>
</dbReference>
<dbReference type="Gene3D" id="3.40.50.720">
    <property type="entry name" value="NAD(P)-binding Rossmann-like Domain"/>
    <property type="match status" value="1"/>
</dbReference>
<sequence length="367" mass="39989">MLSLNIPSYSDPSGYILSDLPKPEITDSKDVVIKVHAASVNPVDVKKADGVLKMALKDTFPYKIGYDCAGIVSEIGKSVSRFKVGDEVYVRLPESHRGAWSEYARCPEEFIALKPPSLSFESAAAIPLAATTAFQALQKYNGDLTGKTVFVPAGLGGVGLYALQLAKHVFHAGNVITTVSTSKIPKLPPLSPPQPTPLVRAPANPVKVIDYKKSDPKDVIPHGSVDFLFDTMAVSMEYLCLMRPKTSRIVSISTLPSGTLLQNSSVMRLPDRPTLPFAYKAVLNVLDATRRLRARRYGVEYSYMFLEPSGNDLDTLREYIEEGKLKTVIGTTVNLRDIQEVRKACQIVYGGQGGLGKVVIRVAESDS</sequence>
<dbReference type="Gene3D" id="3.90.180.10">
    <property type="entry name" value="Medium-chain alcohol dehydrogenases, catalytic domain"/>
    <property type="match status" value="1"/>
</dbReference>
<name>A0A8H6A4I3_PETAA</name>
<keyword evidence="3" id="KW-1185">Reference proteome</keyword>
<proteinExistence type="predicted"/>
<dbReference type="Proteomes" id="UP000541154">
    <property type="component" value="Unassembled WGS sequence"/>
</dbReference>
<feature type="domain" description="Enoyl reductase (ER)" evidence="1">
    <location>
        <begin position="10"/>
        <end position="360"/>
    </location>
</feature>
<dbReference type="AlphaFoldDB" id="A0A8H6A4I3"/>
<dbReference type="InterPro" id="IPR013154">
    <property type="entry name" value="ADH-like_N"/>
</dbReference>
<gene>
    <name evidence="2" type="ORF">ETB97_002467</name>
</gene>
<evidence type="ECO:0000313" key="3">
    <source>
        <dbReference type="Proteomes" id="UP000541154"/>
    </source>
</evidence>
<dbReference type="SMART" id="SM00829">
    <property type="entry name" value="PKS_ER"/>
    <property type="match status" value="1"/>
</dbReference>
<dbReference type="GO" id="GO:0005739">
    <property type="term" value="C:mitochondrion"/>
    <property type="evidence" value="ECO:0007669"/>
    <property type="project" value="TreeGrafter"/>
</dbReference>
<dbReference type="GO" id="GO:0016491">
    <property type="term" value="F:oxidoreductase activity"/>
    <property type="evidence" value="ECO:0007669"/>
    <property type="project" value="InterPro"/>
</dbReference>
<protein>
    <recommendedName>
        <fullName evidence="1">Enoyl reductase (ER) domain-containing protein</fullName>
    </recommendedName>
</protein>
<evidence type="ECO:0000259" key="1">
    <source>
        <dbReference type="SMART" id="SM00829"/>
    </source>
</evidence>
<dbReference type="EMBL" id="SPNV01000154">
    <property type="protein sequence ID" value="KAF5859745.1"/>
    <property type="molecule type" value="Genomic_DNA"/>
</dbReference>
<dbReference type="InterPro" id="IPR020843">
    <property type="entry name" value="ER"/>
</dbReference>